<dbReference type="Proteomes" id="UP000095751">
    <property type="component" value="Unassembled WGS sequence"/>
</dbReference>
<organism evidence="1 2">
    <name type="scientific">Fragilariopsis cylindrus CCMP1102</name>
    <dbReference type="NCBI Taxonomy" id="635003"/>
    <lineage>
        <taxon>Eukaryota</taxon>
        <taxon>Sar</taxon>
        <taxon>Stramenopiles</taxon>
        <taxon>Ochrophyta</taxon>
        <taxon>Bacillariophyta</taxon>
        <taxon>Bacillariophyceae</taxon>
        <taxon>Bacillariophycidae</taxon>
        <taxon>Bacillariales</taxon>
        <taxon>Bacillariaceae</taxon>
        <taxon>Fragilariopsis</taxon>
    </lineage>
</organism>
<dbReference type="AlphaFoldDB" id="A0A1E7FP33"/>
<evidence type="ECO:0000313" key="1">
    <source>
        <dbReference type="EMBL" id="OEU19884.1"/>
    </source>
</evidence>
<keyword evidence="2" id="KW-1185">Reference proteome</keyword>
<protein>
    <submittedName>
        <fullName evidence="1">Uncharacterized protein</fullName>
    </submittedName>
</protein>
<dbReference type="InParanoid" id="A0A1E7FP33"/>
<dbReference type="EMBL" id="KV784355">
    <property type="protein sequence ID" value="OEU19884.1"/>
    <property type="molecule type" value="Genomic_DNA"/>
</dbReference>
<name>A0A1E7FP33_9STRA</name>
<gene>
    <name evidence="1" type="ORF">FRACYDRAFT_235947</name>
</gene>
<evidence type="ECO:0000313" key="2">
    <source>
        <dbReference type="Proteomes" id="UP000095751"/>
    </source>
</evidence>
<proteinExistence type="predicted"/>
<dbReference type="KEGG" id="fcy:FRACYDRAFT_235947"/>
<reference evidence="1 2" key="1">
    <citation type="submission" date="2016-09" db="EMBL/GenBank/DDBJ databases">
        <title>Extensive genetic diversity and differential bi-allelic expression allows diatom success in the polar Southern Ocean.</title>
        <authorList>
            <consortium name="DOE Joint Genome Institute"/>
            <person name="Mock T."/>
            <person name="Otillar R.P."/>
            <person name="Strauss J."/>
            <person name="Dupont C."/>
            <person name="Frickenhaus S."/>
            <person name="Maumus F."/>
            <person name="Mcmullan M."/>
            <person name="Sanges R."/>
            <person name="Schmutz J."/>
            <person name="Toseland A."/>
            <person name="Valas R."/>
            <person name="Veluchamy A."/>
            <person name="Ward B.J."/>
            <person name="Allen A."/>
            <person name="Barry K."/>
            <person name="Falciatore A."/>
            <person name="Ferrante M."/>
            <person name="Fortunato A.E."/>
            <person name="Gloeckner G."/>
            <person name="Gruber A."/>
            <person name="Hipkin R."/>
            <person name="Janech M."/>
            <person name="Kroth P."/>
            <person name="Leese F."/>
            <person name="Lindquist E."/>
            <person name="Lyon B.R."/>
            <person name="Martin J."/>
            <person name="Mayer C."/>
            <person name="Parker M."/>
            <person name="Quesneville H."/>
            <person name="Raymond J."/>
            <person name="Uhlig C."/>
            <person name="Valentin K.U."/>
            <person name="Worden A.Z."/>
            <person name="Armbrust E.V."/>
            <person name="Bowler C."/>
            <person name="Green B."/>
            <person name="Moulton V."/>
            <person name="Van Oosterhout C."/>
            <person name="Grigoriev I."/>
        </authorList>
    </citation>
    <scope>NUCLEOTIDE SEQUENCE [LARGE SCALE GENOMIC DNA]</scope>
    <source>
        <strain evidence="1 2">CCMP1102</strain>
    </source>
</reference>
<accession>A0A1E7FP33</accession>
<sequence length="704" mass="75675">MEHCFGRYYFYSSYEPPKNDKCISSTKLTIDEHIESTLAGATVDIILSDCRFHRSGKGVWYKIAGTGSTLVLSIRDNNEAFVGVSLSVYMGVESCDNLQCVSTIDIASYSIVGESSTSWESEEGVLYHIYVTENHSGSLATSDHRLEMFTLKLYELIVPDNDSCTDAINITTLDGGVIQATTENSTSDFSDGNPCVDETYESLAPRGVWYRMRGNGTFLRATICSEGTIDTRISVYSGDCNALECVANGTYVRGSCDAVTWQAEIDATYYLFIFSTDTKLDLFNLTMMEFISPSNMNCAGANAPMFPNNQVIHGSTIASIYDGEPECLSEGWKSPGLWYVVLGTGDTIRAETCSNITNFDTEISLYRGICGVSLECLGGNDDSCNDVTSAIQWKSMPGVLYYLKIHGHGPKSVGDFGLTFSSLLTPMNDNCLGATEISTGMSIAGSTLGATVDDNIPVCALDSHLFPGIWYKVQGNGKAITVSTCSSGTETSTSIAVYTGSCDSLLCLTGGGYDYGCLEDKLAATATFYATNEMDYYILVLSEDGFGGDIELHTQELNSVVENDFCQTAAEIVVDGNDTTGSLDIATAGGFYPNATCEYSYDGSGLWYKVIGNGEAVRASICSSSSSLSFDLSVSVFRGSSCESLNCITVGSAVDSSDCVDSRWRSTAGETYYMLVQGIGDSSELGKFSLSIESIRAPIVVPDN</sequence>
<dbReference type="OrthoDB" id="49494at2759"/>